<reference evidence="4 5" key="1">
    <citation type="journal article" date="2012" name="Appl. Environ. Microbiol.">
        <title>Short-read sequencing for genomic analysis of the brown rot fungus Fibroporia radiculosa.</title>
        <authorList>
            <person name="Tang J.D."/>
            <person name="Perkins A.D."/>
            <person name="Sonstegard T.S."/>
            <person name="Schroeder S.G."/>
            <person name="Burgess S.C."/>
            <person name="Diehl S.V."/>
        </authorList>
    </citation>
    <scope>NUCLEOTIDE SEQUENCE [LARGE SCALE GENOMIC DNA]</scope>
    <source>
        <strain evidence="4 5">TFFH 294</strain>
    </source>
</reference>
<evidence type="ECO:0000256" key="1">
    <source>
        <dbReference type="ARBA" id="ARBA00006484"/>
    </source>
</evidence>
<dbReference type="InParanoid" id="J4GX17"/>
<keyword evidence="5" id="KW-1185">Reference proteome</keyword>
<proteinExistence type="inferred from homology"/>
<evidence type="ECO:0000313" key="5">
    <source>
        <dbReference type="Proteomes" id="UP000006352"/>
    </source>
</evidence>
<dbReference type="Pfam" id="PF00106">
    <property type="entry name" value="adh_short"/>
    <property type="match status" value="1"/>
</dbReference>
<dbReference type="InterPro" id="IPR002347">
    <property type="entry name" value="SDR_fam"/>
</dbReference>
<dbReference type="Proteomes" id="UP000006352">
    <property type="component" value="Unassembled WGS sequence"/>
</dbReference>
<evidence type="ECO:0000256" key="2">
    <source>
        <dbReference type="ARBA" id="ARBA00022857"/>
    </source>
</evidence>
<dbReference type="AlphaFoldDB" id="J4GX17"/>
<dbReference type="EMBL" id="HE797284">
    <property type="protein sequence ID" value="CCM06315.1"/>
    <property type="molecule type" value="Genomic_DNA"/>
</dbReference>
<dbReference type="OrthoDB" id="191139at2759"/>
<dbReference type="InterPro" id="IPR036291">
    <property type="entry name" value="NAD(P)-bd_dom_sf"/>
</dbReference>
<organism evidence="4 5">
    <name type="scientific">Fibroporia radiculosa</name>
    <dbReference type="NCBI Taxonomy" id="599839"/>
    <lineage>
        <taxon>Eukaryota</taxon>
        <taxon>Fungi</taxon>
        <taxon>Dikarya</taxon>
        <taxon>Basidiomycota</taxon>
        <taxon>Agaricomycotina</taxon>
        <taxon>Agaricomycetes</taxon>
        <taxon>Polyporales</taxon>
        <taxon>Fibroporiaceae</taxon>
        <taxon>Fibroporia</taxon>
    </lineage>
</organism>
<evidence type="ECO:0000313" key="4">
    <source>
        <dbReference type="EMBL" id="CCM06315.1"/>
    </source>
</evidence>
<protein>
    <recommendedName>
        <fullName evidence="6">NAD(P)-binding protein</fullName>
    </recommendedName>
</protein>
<dbReference type="GeneID" id="24101215"/>
<dbReference type="STRING" id="599839.J4GX17"/>
<dbReference type="PANTHER" id="PTHR24320:SF236">
    <property type="entry name" value="SHORT-CHAIN DEHYDROGENASE-RELATED"/>
    <property type="match status" value="1"/>
</dbReference>
<dbReference type="PANTHER" id="PTHR24320">
    <property type="entry name" value="RETINOL DEHYDROGENASE"/>
    <property type="match status" value="1"/>
</dbReference>
<dbReference type="Gene3D" id="3.40.50.720">
    <property type="entry name" value="NAD(P)-binding Rossmann-like Domain"/>
    <property type="match status" value="1"/>
</dbReference>
<dbReference type="RefSeq" id="XP_012185598.1">
    <property type="nucleotide sequence ID" value="XM_012330208.1"/>
</dbReference>
<dbReference type="SUPFAM" id="SSF51735">
    <property type="entry name" value="NAD(P)-binding Rossmann-fold domains"/>
    <property type="match status" value="1"/>
</dbReference>
<comment type="similarity">
    <text evidence="1">Belongs to the short-chain dehydrogenases/reductases (SDR) family.</text>
</comment>
<keyword evidence="3" id="KW-0560">Oxidoreductase</keyword>
<evidence type="ECO:0000256" key="3">
    <source>
        <dbReference type="ARBA" id="ARBA00023002"/>
    </source>
</evidence>
<dbReference type="GO" id="GO:0016491">
    <property type="term" value="F:oxidoreductase activity"/>
    <property type="evidence" value="ECO:0007669"/>
    <property type="project" value="UniProtKB-KW"/>
</dbReference>
<name>J4GX17_9APHY</name>
<dbReference type="HOGENOM" id="CLU_442139_0_0_1"/>
<keyword evidence="2" id="KW-0521">NADP</keyword>
<evidence type="ECO:0008006" key="6">
    <source>
        <dbReference type="Google" id="ProtNLM"/>
    </source>
</evidence>
<dbReference type="PRINTS" id="PR00081">
    <property type="entry name" value="GDHRDH"/>
</dbReference>
<gene>
    <name evidence="4" type="ORF">FIBRA_08567</name>
</gene>
<accession>J4GX17</accession>
<sequence length="618" mass="69801">MSVLTTPLAHSVNCQIWHAPNTRPTPAALAAFCEKYGQCPRQAYAHAANPVFYAVRVENSVSRMKFDELDALLKACYSVDMIDPRIRELVVATPSPRRRWTFDLDVATQYLWDRLDDTFDRYLDRGPSSLYILFHEEPRTRAAAERRLKKLPDRLSAGGGWTVYPMKCLEFKEKSMRWSSQISDDMDVDDDKYICLGYKGSAVGIENRWYPEQEFERMDTHIVSCGDAPPQKLKDGLYTPHPGSTAPFDTFAYDGSTGRATVFVVATVAECKMVSVSLEWLRRCDNLRSVDLVVATVPVPLEDHEMQVEIANESGDILRNASGVPSDVSGERAWLSQKDVAGGNTGIGKETVKALLERNATVYVACRNRAKAKDTIAELREKTGREAIFLELDLGSLASVRRAAEEFMSIEKELHILFNNAGVMRPPREMLTSEGYDMQFGTNVIGHFFFTELLMPVLRAGAATSPDGHSRVIITSSVAAYRYTLNWDSFKAGSARRKMSPRILYSQSKFANVVIAREIAKRYINQGVVSMSCNPGNIRTNLRRYTPAKFHRLREFFLYPASQGALTQLWAGTMPETLKYNGEYLVPWTRVGKCREEAYDDALGEKLWSWLEEQMKGR</sequence>